<protein>
    <submittedName>
        <fullName evidence="1">Uncharacterized protein</fullName>
    </submittedName>
</protein>
<dbReference type="Proteomes" id="UP000053573">
    <property type="component" value="Unassembled WGS sequence"/>
</dbReference>
<evidence type="ECO:0000313" key="2">
    <source>
        <dbReference type="Proteomes" id="UP000053573"/>
    </source>
</evidence>
<dbReference type="EMBL" id="LDEV01002576">
    <property type="protein sequence ID" value="KLJ08577.1"/>
    <property type="molecule type" value="Genomic_DNA"/>
</dbReference>
<reference evidence="2" key="1">
    <citation type="journal article" date="2015" name="PLoS Genet.">
        <title>The dynamic genome and transcriptome of the human fungal pathogen Blastomyces and close relative Emmonsia.</title>
        <authorList>
            <person name="Munoz J.F."/>
            <person name="Gauthier G.M."/>
            <person name="Desjardins C.A."/>
            <person name="Gallo J.E."/>
            <person name="Holder J."/>
            <person name="Sullivan T.D."/>
            <person name="Marty A.J."/>
            <person name="Carmen J.C."/>
            <person name="Chen Z."/>
            <person name="Ding L."/>
            <person name="Gujja S."/>
            <person name="Magrini V."/>
            <person name="Misas E."/>
            <person name="Mitreva M."/>
            <person name="Priest M."/>
            <person name="Saif S."/>
            <person name="Whiston E.A."/>
            <person name="Young S."/>
            <person name="Zeng Q."/>
            <person name="Goldman W.E."/>
            <person name="Mardis E.R."/>
            <person name="Taylor J.W."/>
            <person name="McEwen J.G."/>
            <person name="Clay O.K."/>
            <person name="Klein B.S."/>
            <person name="Cuomo C.A."/>
        </authorList>
    </citation>
    <scope>NUCLEOTIDE SEQUENCE [LARGE SCALE GENOMIC DNA]</scope>
    <source>
        <strain evidence="2">UAMH 139</strain>
    </source>
</reference>
<comment type="caution">
    <text evidence="1">The sequence shown here is derived from an EMBL/GenBank/DDBJ whole genome shotgun (WGS) entry which is preliminary data.</text>
</comment>
<proteinExistence type="predicted"/>
<gene>
    <name evidence="1" type="ORF">EMPG_16005</name>
</gene>
<keyword evidence="2" id="KW-1185">Reference proteome</keyword>
<evidence type="ECO:0000313" key="1">
    <source>
        <dbReference type="EMBL" id="KLJ08577.1"/>
    </source>
</evidence>
<name>A0A0H1BC22_9EURO</name>
<accession>A0A0H1BC22</accession>
<organism evidence="1 2">
    <name type="scientific">Blastomyces silverae</name>
    <dbReference type="NCBI Taxonomy" id="2060906"/>
    <lineage>
        <taxon>Eukaryota</taxon>
        <taxon>Fungi</taxon>
        <taxon>Dikarya</taxon>
        <taxon>Ascomycota</taxon>
        <taxon>Pezizomycotina</taxon>
        <taxon>Eurotiomycetes</taxon>
        <taxon>Eurotiomycetidae</taxon>
        <taxon>Onygenales</taxon>
        <taxon>Ajellomycetaceae</taxon>
        <taxon>Blastomyces</taxon>
    </lineage>
</organism>
<dbReference type="AlphaFoldDB" id="A0A0H1BC22"/>
<sequence length="171" mass="20415">MVYRKDGRIPRFQRYRSTAQLGIFRLFWGNYTMAAVQCARNWHGAVEVGYNCYFRDIFQATTHHVNVETFYTGYQIMARGDVCRPFWSNWCWGYFRCYPHQGRVGKWNNPASCSPAKAWRAQLRDCHCYLADYDVLGDFIYHCARIFDCCLHPRKAYQYLDHHNVLHSSQR</sequence>